<dbReference type="NCBIfam" id="TIGR04225">
    <property type="entry name" value="CshA_fibril_rpt"/>
    <property type="match status" value="1"/>
</dbReference>
<protein>
    <submittedName>
        <fullName evidence="4">T9SS type A sorting domain-containing protein</fullName>
    </submittedName>
</protein>
<feature type="domain" description="CshA" evidence="3">
    <location>
        <begin position="184"/>
        <end position="288"/>
    </location>
</feature>
<evidence type="ECO:0000313" key="4">
    <source>
        <dbReference type="EMBL" id="TDE14424.1"/>
    </source>
</evidence>
<dbReference type="Proteomes" id="UP000294850">
    <property type="component" value="Unassembled WGS sequence"/>
</dbReference>
<gene>
    <name evidence="4" type="ORF">E0F88_14580</name>
</gene>
<sequence length="466" mass="48939">MLKVYLKFSTFVLGMLMLTGLTNKTYAQCDPKFTGASYKNTAVVANVATILVGQTAQLEFNFGVGQQPTCTAAAGNVAGSITVTIVFPAEYSPLAGVTVGGTQSSLYNWLYNPATRTLVGVNNATIPPSVVAAKFTVDVTGNAPTPGTTIALTTLAFSTTSTPPITNSTNGNDGLSAGVNVDPVPPVATPDATSTGHDTNVNISVLTNDTPGGAPLDPASVKLIDPLTGNPVTSVTVPGEGVYTVNPDGTITFDPDPAFVSGTVTPIMYTVTDTNGQTSNQATITVTVGALPVTLSRFVAAKEGKTAQLSWATTEESNSDRFEIERSLNGKDWGKIGTIASHGEGIIKRYYSYSDENPANGENLYRLKMIDRDETFAHSGVRSVKFEGLDADLSVYPNPVSDVLKIRDYSQVTKVSIIDMNGRTVHESGKTSTGEISVRSLTSGIYLVRINRANGLTSSQKIVVGK</sequence>
<feature type="signal peptide" evidence="1">
    <location>
        <begin position="1"/>
        <end position="27"/>
    </location>
</feature>
<keyword evidence="5" id="KW-1185">Reference proteome</keyword>
<reference evidence="4 5" key="1">
    <citation type="submission" date="2019-03" db="EMBL/GenBank/DDBJ databases">
        <title>Dyadobacter AR-3-6 sp. nov., isolated from arctic soil.</title>
        <authorList>
            <person name="Chaudhary D.K."/>
        </authorList>
    </citation>
    <scope>NUCLEOTIDE SEQUENCE [LARGE SCALE GENOMIC DNA]</scope>
    <source>
        <strain evidence="4 5">AR-3-6</strain>
    </source>
</reference>
<dbReference type="InterPro" id="IPR026444">
    <property type="entry name" value="Secre_tail"/>
</dbReference>
<dbReference type="Pfam" id="PF18962">
    <property type="entry name" value="Por_Secre_tail"/>
    <property type="match status" value="1"/>
</dbReference>
<name>A0A4R5DQB8_9BACT</name>
<dbReference type="InterPro" id="IPR026395">
    <property type="entry name" value="CshA_fibril"/>
</dbReference>
<dbReference type="NCBIfam" id="TIGR04183">
    <property type="entry name" value="Por_Secre_tail"/>
    <property type="match status" value="1"/>
</dbReference>
<proteinExistence type="predicted"/>
<keyword evidence="1" id="KW-0732">Signal</keyword>
<dbReference type="Pfam" id="PF19076">
    <property type="entry name" value="CshA_repeat"/>
    <property type="match status" value="1"/>
</dbReference>
<organism evidence="4 5">
    <name type="scientific">Dyadobacter psychrotolerans</name>
    <dbReference type="NCBI Taxonomy" id="2541721"/>
    <lineage>
        <taxon>Bacteria</taxon>
        <taxon>Pseudomonadati</taxon>
        <taxon>Bacteroidota</taxon>
        <taxon>Cytophagia</taxon>
        <taxon>Cytophagales</taxon>
        <taxon>Spirosomataceae</taxon>
        <taxon>Dyadobacter</taxon>
    </lineage>
</organism>
<evidence type="ECO:0000259" key="3">
    <source>
        <dbReference type="Pfam" id="PF19076"/>
    </source>
</evidence>
<accession>A0A4R5DQB8</accession>
<comment type="caution">
    <text evidence="4">The sequence shown here is derived from an EMBL/GenBank/DDBJ whole genome shotgun (WGS) entry which is preliminary data.</text>
</comment>
<dbReference type="AlphaFoldDB" id="A0A4R5DQB8"/>
<dbReference type="OrthoDB" id="976481at2"/>
<evidence type="ECO:0000256" key="1">
    <source>
        <dbReference type="SAM" id="SignalP"/>
    </source>
</evidence>
<evidence type="ECO:0000259" key="2">
    <source>
        <dbReference type="Pfam" id="PF18962"/>
    </source>
</evidence>
<dbReference type="RefSeq" id="WP_131959008.1">
    <property type="nucleotide sequence ID" value="NZ_SMFL01000005.1"/>
</dbReference>
<feature type="chain" id="PRO_5020398552" evidence="1">
    <location>
        <begin position="28"/>
        <end position="466"/>
    </location>
</feature>
<dbReference type="EMBL" id="SMFL01000005">
    <property type="protein sequence ID" value="TDE14424.1"/>
    <property type="molecule type" value="Genomic_DNA"/>
</dbReference>
<evidence type="ECO:0000313" key="5">
    <source>
        <dbReference type="Proteomes" id="UP000294850"/>
    </source>
</evidence>
<feature type="domain" description="Secretion system C-terminal sorting" evidence="2">
    <location>
        <begin position="395"/>
        <end position="464"/>
    </location>
</feature>